<feature type="transmembrane region" description="Helical" evidence="7">
    <location>
        <begin position="305"/>
        <end position="326"/>
    </location>
</feature>
<sequence>MAIPEKEVRAVERGPIRAGDYLPFYQLLILGLQHTFTMFGATVLVPILTGFDVGVSLLTAGISTLWFHFVTRGRVPVFLGSSFAFIAPLAIVVQKYGVADSLSGVIAGGLLYVVMSFFIYKLGPDFIEKIFPPIVTGPIIMVIGLSLAPVAIQNASTNWTIAFIVLITVIIVNIFGKGIIKLIPVIIGLSVGYVVSLIMGVVDLTPIYNAKWLAMPQIAFPKFNPAAIAIIAPAAIAPLVEHVGDILAIGATVEEDFIKDPGIHKTMFADGTSTIISAFLGGPPKTTYSENTGVLALTKVWKPQVMWIAAIVAILLSFVQKLSVAISTIPNAVIGGISIVLFGMIASIGVRTVVENDIDFTDSRNLIIASVVLVLGIGGAMIKIGNSFEIGGMGLAAIVGVVLNQILPKNKNKYEETALSNK</sequence>
<feature type="transmembrane region" description="Helical" evidence="7">
    <location>
        <begin position="158"/>
        <end position="175"/>
    </location>
</feature>
<feature type="transmembrane region" description="Helical" evidence="7">
    <location>
        <begin position="366"/>
        <end position="384"/>
    </location>
</feature>
<dbReference type="GO" id="GO:0042907">
    <property type="term" value="F:xanthine transmembrane transporter activity"/>
    <property type="evidence" value="ECO:0007669"/>
    <property type="project" value="TreeGrafter"/>
</dbReference>
<name>A0A5S5ADI5_9FIRM</name>
<evidence type="ECO:0000256" key="7">
    <source>
        <dbReference type="SAM" id="Phobius"/>
    </source>
</evidence>
<comment type="subcellular location">
    <subcellularLocation>
        <location evidence="1">Membrane</location>
        <topology evidence="1">Multi-pass membrane protein</topology>
    </subcellularLocation>
</comment>
<dbReference type="Pfam" id="PF00860">
    <property type="entry name" value="Xan_ur_permease"/>
    <property type="match status" value="1"/>
</dbReference>
<proteinExistence type="inferred from homology"/>
<feature type="transmembrane region" description="Helical" evidence="7">
    <location>
        <begin position="130"/>
        <end position="152"/>
    </location>
</feature>
<evidence type="ECO:0000256" key="6">
    <source>
        <dbReference type="ARBA" id="ARBA00023136"/>
    </source>
</evidence>
<reference evidence="8 9" key="1">
    <citation type="submission" date="2019-07" db="EMBL/GenBank/DDBJ databases">
        <title>Genomic Encyclopedia of Type Strains, Phase I: the one thousand microbial genomes (KMG-I) project.</title>
        <authorList>
            <person name="Kyrpides N."/>
        </authorList>
    </citation>
    <scope>NUCLEOTIDE SEQUENCE [LARGE SCALE GENOMIC DNA]</scope>
    <source>
        <strain evidence="8 9">DSM 16647</strain>
    </source>
</reference>
<accession>A0A5S5ADI5</accession>
<dbReference type="PANTHER" id="PTHR42810:SF2">
    <property type="entry name" value="PURINE PERMEASE C1399.01C-RELATED"/>
    <property type="match status" value="1"/>
</dbReference>
<dbReference type="OrthoDB" id="9805749at2"/>
<dbReference type="GO" id="GO:0005886">
    <property type="term" value="C:plasma membrane"/>
    <property type="evidence" value="ECO:0007669"/>
    <property type="project" value="TreeGrafter"/>
</dbReference>
<dbReference type="NCBIfam" id="TIGR00801">
    <property type="entry name" value="ncs2"/>
    <property type="match status" value="1"/>
</dbReference>
<evidence type="ECO:0000256" key="5">
    <source>
        <dbReference type="ARBA" id="ARBA00022989"/>
    </source>
</evidence>
<keyword evidence="4 7" id="KW-0812">Transmembrane</keyword>
<feature type="transmembrane region" description="Helical" evidence="7">
    <location>
        <begin position="77"/>
        <end position="96"/>
    </location>
</feature>
<feature type="transmembrane region" description="Helical" evidence="7">
    <location>
        <begin position="222"/>
        <end position="240"/>
    </location>
</feature>
<feature type="transmembrane region" description="Helical" evidence="7">
    <location>
        <begin position="53"/>
        <end position="70"/>
    </location>
</feature>
<dbReference type="Proteomes" id="UP000322294">
    <property type="component" value="Unassembled WGS sequence"/>
</dbReference>
<feature type="transmembrane region" description="Helical" evidence="7">
    <location>
        <begin position="332"/>
        <end position="354"/>
    </location>
</feature>
<gene>
    <name evidence="8" type="ORF">LZ11_02437</name>
</gene>
<feature type="transmembrane region" description="Helical" evidence="7">
    <location>
        <begin position="102"/>
        <end position="123"/>
    </location>
</feature>
<dbReference type="AlphaFoldDB" id="A0A5S5ADI5"/>
<feature type="transmembrane region" description="Helical" evidence="7">
    <location>
        <begin position="182"/>
        <end position="202"/>
    </location>
</feature>
<feature type="transmembrane region" description="Helical" evidence="7">
    <location>
        <begin position="21"/>
        <end position="47"/>
    </location>
</feature>
<evidence type="ECO:0000313" key="8">
    <source>
        <dbReference type="EMBL" id="TYP47432.1"/>
    </source>
</evidence>
<evidence type="ECO:0000256" key="3">
    <source>
        <dbReference type="ARBA" id="ARBA00022448"/>
    </source>
</evidence>
<dbReference type="PROSITE" id="PS01116">
    <property type="entry name" value="XANTH_URACIL_PERMASE"/>
    <property type="match status" value="1"/>
</dbReference>
<dbReference type="InterPro" id="IPR006042">
    <property type="entry name" value="Xan_ur_permease"/>
</dbReference>
<comment type="similarity">
    <text evidence="2">Belongs to the nucleobase:cation symporter-2 (NCS2) (TC 2.A.40) family.</text>
</comment>
<feature type="transmembrane region" description="Helical" evidence="7">
    <location>
        <begin position="390"/>
        <end position="407"/>
    </location>
</feature>
<evidence type="ECO:0000256" key="4">
    <source>
        <dbReference type="ARBA" id="ARBA00022692"/>
    </source>
</evidence>
<dbReference type="RefSeq" id="WP_148868077.1">
    <property type="nucleotide sequence ID" value="NZ_VNHO01000048.1"/>
</dbReference>
<protein>
    <submittedName>
        <fullName evidence="8">Uracil permease</fullName>
    </submittedName>
</protein>
<evidence type="ECO:0000256" key="1">
    <source>
        <dbReference type="ARBA" id="ARBA00004141"/>
    </source>
</evidence>
<dbReference type="EMBL" id="VNHO01000048">
    <property type="protein sequence ID" value="TYP47432.1"/>
    <property type="molecule type" value="Genomic_DNA"/>
</dbReference>
<keyword evidence="6 7" id="KW-0472">Membrane</keyword>
<dbReference type="PANTHER" id="PTHR42810">
    <property type="entry name" value="PURINE PERMEASE C1399.01C-RELATED"/>
    <property type="match status" value="1"/>
</dbReference>
<evidence type="ECO:0000313" key="9">
    <source>
        <dbReference type="Proteomes" id="UP000322294"/>
    </source>
</evidence>
<comment type="caution">
    <text evidence="8">The sequence shown here is derived from an EMBL/GenBank/DDBJ whole genome shotgun (WGS) entry which is preliminary data.</text>
</comment>
<keyword evidence="5 7" id="KW-1133">Transmembrane helix</keyword>
<keyword evidence="3" id="KW-0813">Transport</keyword>
<keyword evidence="9" id="KW-1185">Reference proteome</keyword>
<evidence type="ECO:0000256" key="2">
    <source>
        <dbReference type="ARBA" id="ARBA00008821"/>
    </source>
</evidence>
<dbReference type="InterPro" id="IPR006043">
    <property type="entry name" value="NCS2"/>
</dbReference>
<organism evidence="8 9">
    <name type="scientific">Thermosediminibacter litoriperuensis</name>
    <dbReference type="NCBI Taxonomy" id="291989"/>
    <lineage>
        <taxon>Bacteria</taxon>
        <taxon>Bacillati</taxon>
        <taxon>Bacillota</taxon>
        <taxon>Clostridia</taxon>
        <taxon>Thermosediminibacterales</taxon>
        <taxon>Thermosediminibacteraceae</taxon>
        <taxon>Thermosediminibacter</taxon>
    </lineage>
</organism>